<dbReference type="PANTHER" id="PTHR35176">
    <property type="entry name" value="HEME OXYGENASE HI_0854-RELATED"/>
    <property type="match status" value="1"/>
</dbReference>
<protein>
    <submittedName>
        <fullName evidence="2">Unannotated protein</fullName>
    </submittedName>
</protein>
<reference evidence="2" key="1">
    <citation type="submission" date="2020-05" db="EMBL/GenBank/DDBJ databases">
        <authorList>
            <person name="Chiriac C."/>
            <person name="Salcher M."/>
            <person name="Ghai R."/>
            <person name="Kavagutti S V."/>
        </authorList>
    </citation>
    <scope>NUCLEOTIDE SEQUENCE</scope>
</reference>
<sequence>MTAGQAKNWEDVKSYGLDTDDELELLTAQIECTLIWSGKEGWPMGVIVNFIYRDGIFWLTASEERPRIASIRKDPRVSIAVTSKGSSVVERRSITYKCTAIVHDDRETLDRILPEFAAAMRPGEPEKAEAFRTMLDSPGRVILELVPVTRIGFDSAKMWKAAEGARPSDSPSGAH</sequence>
<dbReference type="GO" id="GO:0016627">
    <property type="term" value="F:oxidoreductase activity, acting on the CH-CH group of donors"/>
    <property type="evidence" value="ECO:0007669"/>
    <property type="project" value="TreeGrafter"/>
</dbReference>
<dbReference type="AlphaFoldDB" id="A0A6J7EK71"/>
<gene>
    <name evidence="2" type="ORF">UFOPK3402_01559</name>
</gene>
<accession>A0A6J7EK71</accession>
<keyword evidence="1" id="KW-0560">Oxidoreductase</keyword>
<organism evidence="2">
    <name type="scientific">freshwater metagenome</name>
    <dbReference type="NCBI Taxonomy" id="449393"/>
    <lineage>
        <taxon>unclassified sequences</taxon>
        <taxon>metagenomes</taxon>
        <taxon>ecological metagenomes</taxon>
    </lineage>
</organism>
<dbReference type="PANTHER" id="PTHR35176:SF6">
    <property type="entry name" value="HEME OXYGENASE HI_0854-RELATED"/>
    <property type="match status" value="1"/>
</dbReference>
<evidence type="ECO:0000256" key="1">
    <source>
        <dbReference type="ARBA" id="ARBA00023002"/>
    </source>
</evidence>
<dbReference type="SUPFAM" id="SSF50475">
    <property type="entry name" value="FMN-binding split barrel"/>
    <property type="match status" value="1"/>
</dbReference>
<dbReference type="InterPro" id="IPR052019">
    <property type="entry name" value="F420H2_bilvrd_red/Heme_oxyg"/>
</dbReference>
<evidence type="ECO:0000313" key="2">
    <source>
        <dbReference type="EMBL" id="CAB4883787.1"/>
    </source>
</evidence>
<dbReference type="GO" id="GO:0070967">
    <property type="term" value="F:coenzyme F420 binding"/>
    <property type="evidence" value="ECO:0007669"/>
    <property type="project" value="TreeGrafter"/>
</dbReference>
<proteinExistence type="predicted"/>
<dbReference type="GO" id="GO:0005829">
    <property type="term" value="C:cytosol"/>
    <property type="evidence" value="ECO:0007669"/>
    <property type="project" value="TreeGrafter"/>
</dbReference>
<dbReference type="Gene3D" id="2.30.110.10">
    <property type="entry name" value="Electron Transport, Fmn-binding Protein, Chain A"/>
    <property type="match status" value="1"/>
</dbReference>
<dbReference type="InterPro" id="IPR012349">
    <property type="entry name" value="Split_barrel_FMN-bd"/>
</dbReference>
<name>A0A6J7EK71_9ZZZZ</name>
<dbReference type="EMBL" id="CAFBLS010000221">
    <property type="protein sequence ID" value="CAB4883787.1"/>
    <property type="molecule type" value="Genomic_DNA"/>
</dbReference>